<evidence type="ECO:0000256" key="2">
    <source>
        <dbReference type="ARBA" id="ARBA00022801"/>
    </source>
</evidence>
<dbReference type="InterPro" id="IPR023174">
    <property type="entry name" value="PDEase_CS"/>
</dbReference>
<dbReference type="OMA" id="KFHNFRH"/>
<proteinExistence type="inferred from homology"/>
<evidence type="ECO:0000259" key="4">
    <source>
        <dbReference type="PROSITE" id="PS51845"/>
    </source>
</evidence>
<dbReference type="CDD" id="cd00077">
    <property type="entry name" value="HDc"/>
    <property type="match status" value="1"/>
</dbReference>
<dbReference type="FunCoup" id="A3LX23">
    <property type="interactions" value="119"/>
</dbReference>
<dbReference type="InterPro" id="IPR003607">
    <property type="entry name" value="HD/PDEase_dom"/>
</dbReference>
<dbReference type="SMART" id="SM00471">
    <property type="entry name" value="HDc"/>
    <property type="match status" value="1"/>
</dbReference>
<accession>A3LX23</accession>
<keyword evidence="2 3" id="KW-0378">Hydrolase</keyword>
<dbReference type="PROSITE" id="PS00126">
    <property type="entry name" value="PDEASE_I_1"/>
    <property type="match status" value="1"/>
</dbReference>
<evidence type="ECO:0000313" key="5">
    <source>
        <dbReference type="EMBL" id="ABN67390.2"/>
    </source>
</evidence>
<dbReference type="KEGG" id="pic:PICST_78746"/>
<name>A3LX23_PICST</name>
<feature type="domain" description="PDEase" evidence="4">
    <location>
        <begin position="185"/>
        <end position="565"/>
    </location>
</feature>
<gene>
    <name evidence="5" type="primary">PDE2</name>
    <name evidence="5" type="ORF">PICST_78746</name>
</gene>
<dbReference type="eggNOG" id="KOG3689">
    <property type="taxonomic scope" value="Eukaryota"/>
</dbReference>
<protein>
    <recommendedName>
        <fullName evidence="3">Phosphodiesterase</fullName>
        <ecNumber evidence="3">3.1.4.-</ecNumber>
    </recommendedName>
</protein>
<comment type="similarity">
    <text evidence="3">Belongs to the cyclic nucleotide phosphodiesterase family.</text>
</comment>
<dbReference type="InterPro" id="IPR036971">
    <property type="entry name" value="PDEase_catalytic_dom_sf"/>
</dbReference>
<dbReference type="Gene3D" id="1.10.1300.10">
    <property type="entry name" value="3'5'-cyclic nucleotide phosphodiesterase, catalytic domain"/>
    <property type="match status" value="1"/>
</dbReference>
<dbReference type="EMBL" id="CP000500">
    <property type="protein sequence ID" value="ABN67390.2"/>
    <property type="molecule type" value="Genomic_DNA"/>
</dbReference>
<dbReference type="GeneID" id="4840082"/>
<dbReference type="Pfam" id="PF00233">
    <property type="entry name" value="PDEase_I"/>
    <property type="match status" value="1"/>
</dbReference>
<evidence type="ECO:0000256" key="1">
    <source>
        <dbReference type="ARBA" id="ARBA00022723"/>
    </source>
</evidence>
<dbReference type="SUPFAM" id="SSF109604">
    <property type="entry name" value="HD-domain/PDEase-like"/>
    <property type="match status" value="1"/>
</dbReference>
<dbReference type="InParanoid" id="A3LX23"/>
<organism evidence="5 6">
    <name type="scientific">Scheffersomyces stipitis (strain ATCC 58785 / CBS 6054 / NBRC 10063 / NRRL Y-11545)</name>
    <name type="common">Yeast</name>
    <name type="synonym">Pichia stipitis</name>
    <dbReference type="NCBI Taxonomy" id="322104"/>
    <lineage>
        <taxon>Eukaryota</taxon>
        <taxon>Fungi</taxon>
        <taxon>Dikarya</taxon>
        <taxon>Ascomycota</taxon>
        <taxon>Saccharomycotina</taxon>
        <taxon>Pichiomycetes</taxon>
        <taxon>Debaryomycetaceae</taxon>
        <taxon>Scheffersomyces</taxon>
    </lineage>
</organism>
<dbReference type="EC" id="3.1.4.-" evidence="3"/>
<comment type="cofactor">
    <cofactor evidence="3">
        <name>a divalent metal cation</name>
        <dbReference type="ChEBI" id="CHEBI:60240"/>
    </cofactor>
    <text evidence="3">Binds 2 divalent metal cations per subunit. Site 1 may preferentially bind zinc ions, while site 2 has a preference for magnesium and/or manganese ions.</text>
</comment>
<dbReference type="PANTHER" id="PTHR11347">
    <property type="entry name" value="CYCLIC NUCLEOTIDE PHOSPHODIESTERASE"/>
    <property type="match status" value="1"/>
</dbReference>
<keyword evidence="1 3" id="KW-0479">Metal-binding</keyword>
<evidence type="ECO:0000256" key="3">
    <source>
        <dbReference type="RuleBase" id="RU363067"/>
    </source>
</evidence>
<dbReference type="HOGENOM" id="CLU_028903_0_0_1"/>
<dbReference type="RefSeq" id="XP_001385419.2">
    <property type="nucleotide sequence ID" value="XM_001385382.1"/>
</dbReference>
<reference evidence="5 6" key="1">
    <citation type="journal article" date="2007" name="Nat. Biotechnol.">
        <title>Genome sequence of the lignocellulose-bioconverting and xylose-fermenting yeast Pichia stipitis.</title>
        <authorList>
            <person name="Jeffries T.W."/>
            <person name="Grigoriev I.V."/>
            <person name="Grimwood J."/>
            <person name="Laplaza J.M."/>
            <person name="Aerts A."/>
            <person name="Salamov A."/>
            <person name="Schmutz J."/>
            <person name="Lindquist E."/>
            <person name="Dehal P."/>
            <person name="Shapiro H."/>
            <person name="Jin Y.S."/>
            <person name="Passoth V."/>
            <person name="Richardson P.M."/>
        </authorList>
    </citation>
    <scope>NUCLEOTIDE SEQUENCE [LARGE SCALE GENOMIC DNA]</scope>
    <source>
        <strain evidence="6">ATCC 58785 / CBS 6054 / NBRC 10063 / NRRL Y-11545</strain>
    </source>
</reference>
<dbReference type="STRING" id="322104.A3LX23"/>
<dbReference type="AlphaFoldDB" id="A3LX23"/>
<dbReference type="GO" id="GO:0004114">
    <property type="term" value="F:3',5'-cyclic-nucleotide phosphodiesterase activity"/>
    <property type="evidence" value="ECO:0007669"/>
    <property type="project" value="InterPro"/>
</dbReference>
<dbReference type="OrthoDB" id="546632at2759"/>
<dbReference type="Proteomes" id="UP000002258">
    <property type="component" value="Chromosome 6"/>
</dbReference>
<sequence>MAEILSLVPDTPGARAFNLHHRSFKYYQNFRDIVAYLFSKGNNEADTNYPIVVVVDETEGGTSTATSLHELSFSDKKLVLKYFFIHQNIIIVSPRDLNPDYINNKITQVTNLITNRISRVETWTGTGTNSINDFYSQEEDLELGEVISTMSFLLSNNTNKSSQTTEHIIYLKDLIIADIDFKSLLSNHTPEHLARLCHAVGHWAFPAHELSNDDLVYCVFLMFKYALKQVKKNHSGSLLHIPTSNELLAFVFMVRDTYKNGNPFHNFRHAVDVLQACFHFLIRLDCLPVFKQLKNDPKSDELAFLQTNSIILHISPAHSPNHLNHLQTLGLLVAALGHDVGHPGVTNAFMIKNFAPTSILFNDRSVLESFHSSVFINKILAVNWPSLLTVFTESGESVSGLSLREIIISSILATDMAEHFEYIDRLKNLKSHDFIKHNNRVKLISSLLIKCADISNVTRPLRVSSQWAMVLGREFDEVAMLEKKITSEDHLGDLDTAKDLTYTKVPLSLNEILKSTPNLHKGQIFFINTFAENLFSNIAELLPELKYTCDIIRENKEFWVNRDKA</sequence>
<evidence type="ECO:0000313" key="6">
    <source>
        <dbReference type="Proteomes" id="UP000002258"/>
    </source>
</evidence>
<dbReference type="GO" id="GO:0046872">
    <property type="term" value="F:metal ion binding"/>
    <property type="evidence" value="ECO:0007669"/>
    <property type="project" value="UniProtKB-KW"/>
</dbReference>
<dbReference type="PROSITE" id="PS51845">
    <property type="entry name" value="PDEASE_I_2"/>
    <property type="match status" value="1"/>
</dbReference>
<dbReference type="InterPro" id="IPR002073">
    <property type="entry name" value="PDEase_catalytic_dom"/>
</dbReference>
<dbReference type="GO" id="GO:0007165">
    <property type="term" value="P:signal transduction"/>
    <property type="evidence" value="ECO:0007669"/>
    <property type="project" value="InterPro"/>
</dbReference>
<keyword evidence="6" id="KW-1185">Reference proteome</keyword>